<dbReference type="EMBL" id="SMFZ01000001">
    <property type="protein sequence ID" value="TCK24551.1"/>
    <property type="molecule type" value="Genomic_DNA"/>
</dbReference>
<feature type="domain" description="Putative regulatory protein FmdB zinc ribbon" evidence="2">
    <location>
        <begin position="20"/>
        <end position="60"/>
    </location>
</feature>
<dbReference type="AlphaFoldDB" id="A0A4R1HT62"/>
<evidence type="ECO:0000313" key="3">
    <source>
        <dbReference type="EMBL" id="TCK24551.1"/>
    </source>
</evidence>
<dbReference type="InterPro" id="IPR013429">
    <property type="entry name" value="Regulatory_FmdB_Zinc_ribbon"/>
</dbReference>
<feature type="region of interest" description="Disordered" evidence="1">
    <location>
        <begin position="75"/>
        <end position="113"/>
    </location>
</feature>
<protein>
    <recommendedName>
        <fullName evidence="2">Putative regulatory protein FmdB zinc ribbon domain-containing protein</fullName>
    </recommendedName>
</protein>
<comment type="caution">
    <text evidence="3">The sequence shown here is derived from an EMBL/GenBank/DDBJ whole genome shotgun (WGS) entry which is preliminary data.</text>
</comment>
<sequence>MRGPLVLSLEIISENEVRTMARYAYRCPADGDVEVGRPIGTAPSSVPCPTCGGTSRRVITAPMLGLADPSRTALIDRTEATRSEPAVVSSLPRRPAGRPAGQADPRTRLLPRP</sequence>
<evidence type="ECO:0000259" key="2">
    <source>
        <dbReference type="SMART" id="SM00834"/>
    </source>
</evidence>
<keyword evidence="4" id="KW-1185">Reference proteome</keyword>
<reference evidence="3 4" key="1">
    <citation type="submission" date="2019-03" db="EMBL/GenBank/DDBJ databases">
        <title>Sequencing the genomes of 1000 actinobacteria strains.</title>
        <authorList>
            <person name="Klenk H.-P."/>
        </authorList>
    </citation>
    <scope>NUCLEOTIDE SEQUENCE [LARGE SCALE GENOMIC DNA]</scope>
    <source>
        <strain evidence="3 4">DSM 44969</strain>
    </source>
</reference>
<proteinExistence type="predicted"/>
<dbReference type="Proteomes" id="UP000295560">
    <property type="component" value="Unassembled WGS sequence"/>
</dbReference>
<evidence type="ECO:0000313" key="4">
    <source>
        <dbReference type="Proteomes" id="UP000295560"/>
    </source>
</evidence>
<name>A0A4R1HT62_PSEEN</name>
<dbReference type="SMART" id="SM00834">
    <property type="entry name" value="CxxC_CXXC_SSSS"/>
    <property type="match status" value="1"/>
</dbReference>
<accession>A0A4R1HT62</accession>
<gene>
    <name evidence="3" type="ORF">EV378_0325</name>
</gene>
<organism evidence="3 4">
    <name type="scientific">Pseudonocardia endophytica</name>
    <dbReference type="NCBI Taxonomy" id="401976"/>
    <lineage>
        <taxon>Bacteria</taxon>
        <taxon>Bacillati</taxon>
        <taxon>Actinomycetota</taxon>
        <taxon>Actinomycetes</taxon>
        <taxon>Pseudonocardiales</taxon>
        <taxon>Pseudonocardiaceae</taxon>
        <taxon>Pseudonocardia</taxon>
    </lineage>
</organism>
<evidence type="ECO:0000256" key="1">
    <source>
        <dbReference type="SAM" id="MobiDB-lite"/>
    </source>
</evidence>